<evidence type="ECO:0000256" key="4">
    <source>
        <dbReference type="SAM" id="MobiDB-lite"/>
    </source>
</evidence>
<dbReference type="Gene3D" id="2.80.10.50">
    <property type="match status" value="2"/>
</dbReference>
<dbReference type="CDD" id="cd00161">
    <property type="entry name" value="beta-trefoil_Ricin-like"/>
    <property type="match status" value="2"/>
</dbReference>
<evidence type="ECO:0000256" key="3">
    <source>
        <dbReference type="RuleBase" id="RU000489"/>
    </source>
</evidence>
<name>A0A1G8GQ54_9ACTN</name>
<keyword evidence="1 3" id="KW-0378">Hydrolase</keyword>
<dbReference type="PROSITE" id="PS50231">
    <property type="entry name" value="RICIN_B_LECTIN"/>
    <property type="match status" value="1"/>
</dbReference>
<dbReference type="GO" id="GO:0008061">
    <property type="term" value="F:chitin binding"/>
    <property type="evidence" value="ECO:0007669"/>
    <property type="project" value="InterPro"/>
</dbReference>
<dbReference type="InterPro" id="IPR011583">
    <property type="entry name" value="Chitinase_II/V-like_cat"/>
</dbReference>
<dbReference type="InterPro" id="IPR036691">
    <property type="entry name" value="Endo/exonu/phosph_ase_sf"/>
</dbReference>
<evidence type="ECO:0000256" key="1">
    <source>
        <dbReference type="ARBA" id="ARBA00022801"/>
    </source>
</evidence>
<evidence type="ECO:0000313" key="7">
    <source>
        <dbReference type="Proteomes" id="UP000198923"/>
    </source>
</evidence>
<dbReference type="InterPro" id="IPR009470">
    <property type="entry name" value="Chi_C"/>
</dbReference>
<sequence>MPDALPPAGTRPSRRAPRRHLAKTLVLILVAGLLEIVLLPTPQAFAAVSDYTVATWNANGKTANVPEAAKIAESRGLDFMALQEMSDAPLPGGVRQDINVDLIKFPPTPSPTPWIMNYSELFVNKKKFFLYRLQHGSANRGVGFISRTKIAASDIKILQLQDDHKGVPPFNAVGAKLGDSWLYSIHATTQRARADNNADLLVENIDTHQDSLSATDPSRANWAIMGDFNRKPTGADDPREKPLEHALTLGPDEKIISQNLATYSKKYNNKRSSSNLDYMVAKGATSTFKATRLNSQHNSDHYPVIFSTSTVDPGTCPAASGSSASAAQNPDCEPPLSRPEAIVSMGDSYISGEAGRWAGNANTSEAGSWKTDRRADCSPAGTDCVYGSTSYDYGGNRCDRSDVAEIKGAYVEDVLAEDQFNIACSGAETEHITTTSFKGERPQVAQLRDIAKDYQVKLIVVSIGGNDLDFSGIIQECGKAYLTGGTPCKTSREQAFASALDTVRDKVVTTLDKIGETMRKEGQAKGSYDLVLQSYPNPIPRAQDNRYPQGPGYSRYSQGGCPFLDVDSDWASTSVVPRISDMLRTAAGMAGATFLDLKEAFAGHEVCAKGAQQATSGTPLTAAKAEWVRWVPYLPGLTDGPHRQGDIQEAVHPNSFGQRVLSDCLTRYVREASSPPLRPAYTCIPVYPYQGDTQVRILPGQQEGLVRIRNVATGEVLDADGTGADAWVITSPNQNKDSQRWMMRNLPEVAGEAAEVSFQALHNKQFLTSNSSKWVFLGGTPRGWSFTPDAYLREGDTLSTGLADPSGTMLTSCLIQDPAEVSQGKKWVSRRLCDSTDPRQKWRVERIETVEPHSMVGDPFDSGDGKLDNGGSRPARPSDHAACRPEGMPPATGARFCDVYQGDGREWLGEGRSRRIIGYFNSGRTGSTDQPSYLVKNIPWYKVTHINYAFAHVDADNRISVGDVGDSRNPATGMTWPGVQGAEIDPALPYQGHFNLLTKYKKQHPRVKTLISVGGWAESRGFYTMATNADGSVNQAGINTFADSVTQFLDRYGFDGVDIDYEYPTALPDSGNPLDWTIANPRRKGLQAGYNALMKTLREKLNTAGTAKSRYYLLTSAASGSGFLVRGLDAGEALKHQDFVNVMTYDLHGSWNHFVGPQAPLYDDGKDNELAAAGIYNDQDPQTKDYQKHGYFNVDWAYHHYRGALPPARINLGLPYYTRGWRDVQGGVNGLWGISTLADQTQCSPGTGGRGGTHPCGAGAVGIDNIWHDKENGKEVPAGSNPLWHAKNLQDGRTPGYMRAYGLDPAQPANQLTGQYQRNYNTELHATSLWNPTKKVFLSVEDEQSIDAKANYITTHGIGGAMIWEMAGDYTRRGNGEWGMGYDLTTRLDTALRNAGPADTSRARGSTAPTTTQAIDVDVDLVEFPTTVADMWPQQPKLRITNNTTVTLGQGTEISFDVPTAAPPIIKDDNYQPISGIRAGHTGPNKGGLKGDFHRVTVTLDYCQDIPRGKALDIPLKYYLPITGPANTVIKINGTSYGTTGSHSRTATRVTPPAPTTAACDAPTWKQGGQYSPTGGRLWAAWDKGTSGWQFEHQGNLMDHHRSANRAHLVTPQGNNANQFWEVKSAGTGLYTIHNAGECLTATTPRTDLAVNACNNSNQQRWKFIPVNPADGTEGSASAPVHGKTFKIRSAAGHDVETAFGGTTTGTRIWTGDLEHSSAAYVSWKGFRWQALWWNQVEPGTAEPNGSHPWRKLGPTP</sequence>
<evidence type="ECO:0000313" key="6">
    <source>
        <dbReference type="EMBL" id="SDH96487.1"/>
    </source>
</evidence>
<proteinExistence type="predicted"/>
<feature type="compositionally biased region" description="Low complexity" evidence="4">
    <location>
        <begin position="318"/>
        <end position="327"/>
    </location>
</feature>
<dbReference type="GO" id="GO:0005975">
    <property type="term" value="P:carbohydrate metabolic process"/>
    <property type="evidence" value="ECO:0007669"/>
    <property type="project" value="InterPro"/>
</dbReference>
<dbReference type="Gene3D" id="3.20.20.80">
    <property type="entry name" value="Glycosidases"/>
    <property type="match status" value="2"/>
</dbReference>
<feature type="region of interest" description="Disordered" evidence="4">
    <location>
        <begin position="853"/>
        <end position="887"/>
    </location>
</feature>
<dbReference type="EMBL" id="FNCN01000028">
    <property type="protein sequence ID" value="SDH96487.1"/>
    <property type="molecule type" value="Genomic_DNA"/>
</dbReference>
<dbReference type="InterPro" id="IPR003539">
    <property type="entry name" value="CD_toxinB"/>
</dbReference>
<dbReference type="PRINTS" id="PR01388">
    <property type="entry name" value="CDTOXINB"/>
</dbReference>
<dbReference type="Proteomes" id="UP000198923">
    <property type="component" value="Unassembled WGS sequence"/>
</dbReference>
<evidence type="ECO:0000256" key="2">
    <source>
        <dbReference type="ARBA" id="ARBA00023295"/>
    </source>
</evidence>
<organism evidence="6 7">
    <name type="scientific">Sinosporangium album</name>
    <dbReference type="NCBI Taxonomy" id="504805"/>
    <lineage>
        <taxon>Bacteria</taxon>
        <taxon>Bacillati</taxon>
        <taxon>Actinomycetota</taxon>
        <taxon>Actinomycetes</taxon>
        <taxon>Streptosporangiales</taxon>
        <taxon>Streptosporangiaceae</taxon>
        <taxon>Sinosporangium</taxon>
    </lineage>
</organism>
<feature type="domain" description="GH18" evidence="5">
    <location>
        <begin position="914"/>
        <end position="1381"/>
    </location>
</feature>
<dbReference type="SUPFAM" id="SSF56219">
    <property type="entry name" value="DNase I-like"/>
    <property type="match status" value="1"/>
</dbReference>
<feature type="region of interest" description="Disordered" evidence="4">
    <location>
        <begin position="1540"/>
        <end position="1566"/>
    </location>
</feature>
<dbReference type="InterPro" id="IPR050314">
    <property type="entry name" value="Glycosyl_Hydrlase_18"/>
</dbReference>
<dbReference type="InterPro" id="IPR001223">
    <property type="entry name" value="Glyco_hydro18_cat"/>
</dbReference>
<dbReference type="GO" id="GO:0004553">
    <property type="term" value="F:hydrolase activity, hydrolyzing O-glycosyl compounds"/>
    <property type="evidence" value="ECO:0007669"/>
    <property type="project" value="InterPro"/>
</dbReference>
<dbReference type="RefSeq" id="WP_176955630.1">
    <property type="nucleotide sequence ID" value="NZ_FNCN01000028.1"/>
</dbReference>
<dbReference type="InterPro" id="IPR017853">
    <property type="entry name" value="GH"/>
</dbReference>
<dbReference type="SUPFAM" id="SSF52266">
    <property type="entry name" value="SGNH hydrolase"/>
    <property type="match status" value="1"/>
</dbReference>
<feature type="region of interest" description="Disordered" evidence="4">
    <location>
        <begin position="316"/>
        <end position="335"/>
    </location>
</feature>
<dbReference type="SUPFAM" id="SSF51445">
    <property type="entry name" value="(Trans)glycosidases"/>
    <property type="match status" value="1"/>
</dbReference>
<accession>A0A1G8GQ54</accession>
<dbReference type="InterPro" id="IPR036514">
    <property type="entry name" value="SGNH_hydro_sf"/>
</dbReference>
<dbReference type="PROSITE" id="PS51910">
    <property type="entry name" value="GH18_2"/>
    <property type="match status" value="1"/>
</dbReference>
<dbReference type="CDD" id="cd06548">
    <property type="entry name" value="GH18_chitinase"/>
    <property type="match status" value="1"/>
</dbReference>
<protein>
    <submittedName>
        <fullName evidence="6">Chitinase, GH18 family</fullName>
    </submittedName>
</protein>
<dbReference type="PANTHER" id="PTHR11177:SF308">
    <property type="entry name" value="CHITINASE A"/>
    <property type="match status" value="1"/>
</dbReference>
<dbReference type="SUPFAM" id="SSF50370">
    <property type="entry name" value="Ricin B-like lectins"/>
    <property type="match status" value="2"/>
</dbReference>
<dbReference type="SMART" id="SM00636">
    <property type="entry name" value="Glyco_18"/>
    <property type="match status" value="1"/>
</dbReference>
<dbReference type="PANTHER" id="PTHR11177">
    <property type="entry name" value="CHITINASE"/>
    <property type="match status" value="1"/>
</dbReference>
<dbReference type="Gene3D" id="3.40.50.1110">
    <property type="entry name" value="SGNH hydrolase"/>
    <property type="match status" value="1"/>
</dbReference>
<dbReference type="InterPro" id="IPR001579">
    <property type="entry name" value="Glyco_hydro_18_chit_AS"/>
</dbReference>
<reference evidence="6 7" key="1">
    <citation type="submission" date="2016-10" db="EMBL/GenBank/DDBJ databases">
        <authorList>
            <person name="de Groot N.N."/>
        </authorList>
    </citation>
    <scope>NUCLEOTIDE SEQUENCE [LARGE SCALE GENOMIC DNA]</scope>
    <source>
        <strain evidence="6 7">CPCC 201354</strain>
    </source>
</reference>
<dbReference type="Pfam" id="PF00704">
    <property type="entry name" value="Glyco_hydro_18"/>
    <property type="match status" value="1"/>
</dbReference>
<keyword evidence="2 3" id="KW-0326">Glycosidase</keyword>
<feature type="compositionally biased region" description="Low complexity" evidence="4">
    <location>
        <begin position="1547"/>
        <end position="1564"/>
    </location>
</feature>
<keyword evidence="7" id="KW-1185">Reference proteome</keyword>
<gene>
    <name evidence="6" type="ORF">SAMN05421505_12842</name>
</gene>
<dbReference type="Gene3D" id="3.60.10.10">
    <property type="entry name" value="Endonuclease/exonuclease/phosphatase"/>
    <property type="match status" value="1"/>
</dbReference>
<dbReference type="Pfam" id="PF06483">
    <property type="entry name" value="ChiC"/>
    <property type="match status" value="1"/>
</dbReference>
<evidence type="ECO:0000259" key="5">
    <source>
        <dbReference type="PROSITE" id="PS51910"/>
    </source>
</evidence>
<dbReference type="PROSITE" id="PS01095">
    <property type="entry name" value="GH18_1"/>
    <property type="match status" value="1"/>
</dbReference>
<dbReference type="InterPro" id="IPR035992">
    <property type="entry name" value="Ricin_B-like_lectins"/>
</dbReference>
<dbReference type="STRING" id="504805.SAMN05421505_12842"/>